<dbReference type="SUPFAM" id="SSF51735">
    <property type="entry name" value="NAD(P)-binding Rossmann-fold domains"/>
    <property type="match status" value="1"/>
</dbReference>
<gene>
    <name evidence="3" type="ORF">Aph01nite_43940</name>
</gene>
<dbReference type="RefSeq" id="WP_204042773.1">
    <property type="nucleotide sequence ID" value="NZ_BOOA01000035.1"/>
</dbReference>
<comment type="caution">
    <text evidence="3">The sequence shown here is derived from an EMBL/GenBank/DDBJ whole genome shotgun (WGS) entry which is preliminary data.</text>
</comment>
<dbReference type="Gene3D" id="3.40.50.720">
    <property type="entry name" value="NAD(P)-binding Rossmann-like Domain"/>
    <property type="match status" value="2"/>
</dbReference>
<dbReference type="InterPro" id="IPR001509">
    <property type="entry name" value="Epimerase_deHydtase"/>
</dbReference>
<organism evidence="3 4">
    <name type="scientific">Acrocarpospora phusangensis</name>
    <dbReference type="NCBI Taxonomy" id="1070424"/>
    <lineage>
        <taxon>Bacteria</taxon>
        <taxon>Bacillati</taxon>
        <taxon>Actinomycetota</taxon>
        <taxon>Actinomycetes</taxon>
        <taxon>Streptosporangiales</taxon>
        <taxon>Streptosporangiaceae</taxon>
        <taxon>Acrocarpospora</taxon>
    </lineage>
</organism>
<dbReference type="Gene3D" id="3.90.25.10">
    <property type="entry name" value="UDP-galactose 4-epimerase, domain 1"/>
    <property type="match status" value="1"/>
</dbReference>
<feature type="domain" description="NAD-dependent epimerase/dehydratase" evidence="2">
    <location>
        <begin position="5"/>
        <end position="226"/>
    </location>
</feature>
<evidence type="ECO:0000313" key="4">
    <source>
        <dbReference type="Proteomes" id="UP000640052"/>
    </source>
</evidence>
<sequence>MRIGLTGGAGFIGGHTIESLVRRGHEVVVFDHHGRIAPGVMNGLASHDREAVVAHWGDTRDEVSVTEFAAHVDGIIHLASVLGTQETVGNPRPAVMTNVQSGLNVFEACAQYDIPCVNICVGNKGMANPYSASKTCVESLGEMFVRDRGLRLNQVRAVNAYGPRQVMAAPYGPSRVRKILPAFIARALTGSPIEVYGDGTQVSDMVWVGDVANVLVSALEMAAKGQVCHEILEVGPAVHHQVNEVAEMVVESVQTFGHSGAPIVHLPMRPGETPGANVTVNPDTLQFLGLGAEDLRPLKDGIDRTVQWYIEHWLPGWVRREAP</sequence>
<accession>A0A919QBF2</accession>
<dbReference type="Pfam" id="PF01370">
    <property type="entry name" value="Epimerase"/>
    <property type="match status" value="1"/>
</dbReference>
<comment type="similarity">
    <text evidence="1">Belongs to the NAD(P)-dependent epimerase/dehydratase family.</text>
</comment>
<proteinExistence type="inferred from homology"/>
<dbReference type="InterPro" id="IPR036291">
    <property type="entry name" value="NAD(P)-bd_dom_sf"/>
</dbReference>
<evidence type="ECO:0000256" key="1">
    <source>
        <dbReference type="ARBA" id="ARBA00007637"/>
    </source>
</evidence>
<evidence type="ECO:0000259" key="2">
    <source>
        <dbReference type="Pfam" id="PF01370"/>
    </source>
</evidence>
<reference evidence="3" key="1">
    <citation type="submission" date="2021-01" db="EMBL/GenBank/DDBJ databases">
        <title>Whole genome shotgun sequence of Acrocarpospora phusangensis NBRC 108782.</title>
        <authorList>
            <person name="Komaki H."/>
            <person name="Tamura T."/>
        </authorList>
    </citation>
    <scope>NUCLEOTIDE SEQUENCE</scope>
    <source>
        <strain evidence="3">NBRC 108782</strain>
    </source>
</reference>
<evidence type="ECO:0000313" key="3">
    <source>
        <dbReference type="EMBL" id="GIH26084.1"/>
    </source>
</evidence>
<dbReference type="AlphaFoldDB" id="A0A919QBF2"/>
<dbReference type="EMBL" id="BOOA01000035">
    <property type="protein sequence ID" value="GIH26084.1"/>
    <property type="molecule type" value="Genomic_DNA"/>
</dbReference>
<dbReference type="Proteomes" id="UP000640052">
    <property type="component" value="Unassembled WGS sequence"/>
</dbReference>
<dbReference type="PANTHER" id="PTHR43000">
    <property type="entry name" value="DTDP-D-GLUCOSE 4,6-DEHYDRATASE-RELATED"/>
    <property type="match status" value="1"/>
</dbReference>
<protein>
    <submittedName>
        <fullName evidence="3">NAD dependent epimerase/dehydratase</fullName>
    </submittedName>
</protein>
<keyword evidence="4" id="KW-1185">Reference proteome</keyword>
<name>A0A919QBF2_9ACTN</name>